<dbReference type="EMBL" id="POTY01000063">
    <property type="protein sequence ID" value="PZG18981.1"/>
    <property type="molecule type" value="Genomic_DNA"/>
</dbReference>
<evidence type="ECO:0000313" key="3">
    <source>
        <dbReference type="Proteomes" id="UP000248924"/>
    </source>
</evidence>
<keyword evidence="3" id="KW-1185">Reference proteome</keyword>
<dbReference type="RefSeq" id="WP_111213967.1">
    <property type="nucleotide sequence ID" value="NZ_POTY01000063.1"/>
</dbReference>
<dbReference type="OrthoDB" id="3695224at2"/>
<name>A0A2W2E9A4_9ACTN</name>
<feature type="compositionally biased region" description="Polar residues" evidence="1">
    <location>
        <begin position="1"/>
        <end position="12"/>
    </location>
</feature>
<protein>
    <submittedName>
        <fullName evidence="2">Uncharacterized protein</fullName>
    </submittedName>
</protein>
<dbReference type="Proteomes" id="UP000248924">
    <property type="component" value="Unassembled WGS sequence"/>
</dbReference>
<feature type="region of interest" description="Disordered" evidence="1">
    <location>
        <begin position="1"/>
        <end position="22"/>
    </location>
</feature>
<dbReference type="AlphaFoldDB" id="A0A2W2E9A4"/>
<organism evidence="2 3">
    <name type="scientific">Micromonospora craterilacus</name>
    <dbReference type="NCBI Taxonomy" id="1655439"/>
    <lineage>
        <taxon>Bacteria</taxon>
        <taxon>Bacillati</taxon>
        <taxon>Actinomycetota</taxon>
        <taxon>Actinomycetes</taxon>
        <taxon>Micromonosporales</taxon>
        <taxon>Micromonosporaceae</taxon>
        <taxon>Micromonospora</taxon>
    </lineage>
</organism>
<gene>
    <name evidence="2" type="ORF">C1I95_12445</name>
</gene>
<proteinExistence type="predicted"/>
<accession>A0A2W2E9A4</accession>
<evidence type="ECO:0000313" key="2">
    <source>
        <dbReference type="EMBL" id="PZG18981.1"/>
    </source>
</evidence>
<evidence type="ECO:0000256" key="1">
    <source>
        <dbReference type="SAM" id="MobiDB-lite"/>
    </source>
</evidence>
<reference evidence="2 3" key="1">
    <citation type="submission" date="2018-01" db="EMBL/GenBank/DDBJ databases">
        <title>Draft genome sequence of Jishengella sp. NA12.</title>
        <authorList>
            <person name="Sahin N."/>
            <person name="Ay H."/>
            <person name="Saygin H."/>
        </authorList>
    </citation>
    <scope>NUCLEOTIDE SEQUENCE [LARGE SCALE GENOMIC DNA]</scope>
    <source>
        <strain evidence="2 3">NA12</strain>
    </source>
</reference>
<sequence>MARENVATQQITRAGLDPDLTPATADGDVVDAGQVALWVANGGGSAITVTVVATATQDGLAVANLVRSVPAGEQRLIGPLPARTFAVPQGEPDAGRVHVNYSAVVDVDRAVISL</sequence>
<comment type="caution">
    <text evidence="2">The sequence shown here is derived from an EMBL/GenBank/DDBJ whole genome shotgun (WGS) entry which is preliminary data.</text>
</comment>